<proteinExistence type="predicted"/>
<evidence type="ECO:0000313" key="2">
    <source>
        <dbReference type="EMBL" id="OTG37852.1"/>
    </source>
</evidence>
<sequence>MFSKCCCKAGTRNELGEGVGYRIWFEDVINSMILSSNNLNMYKPKKILKN</sequence>
<gene>
    <name evidence="2" type="ORF">HannXRQ_Chr01g0023351</name>
    <name evidence="1" type="ORF">HanXRQr2_Chr01g0035241</name>
</gene>
<accession>A0A251VS20</accession>
<name>A0A251VS20_HELAN</name>
<reference evidence="1 3" key="1">
    <citation type="journal article" date="2017" name="Nature">
        <title>The sunflower genome provides insights into oil metabolism, flowering and Asterid evolution.</title>
        <authorList>
            <person name="Badouin H."/>
            <person name="Gouzy J."/>
            <person name="Grassa C.J."/>
            <person name="Murat F."/>
            <person name="Staton S.E."/>
            <person name="Cottret L."/>
            <person name="Lelandais-Briere C."/>
            <person name="Owens G.L."/>
            <person name="Carrere S."/>
            <person name="Mayjonade B."/>
            <person name="Legrand L."/>
            <person name="Gill N."/>
            <person name="Kane N.C."/>
            <person name="Bowers J.E."/>
            <person name="Hubner S."/>
            <person name="Bellec A."/>
            <person name="Berard A."/>
            <person name="Berges H."/>
            <person name="Blanchet N."/>
            <person name="Boniface M.C."/>
            <person name="Brunel D."/>
            <person name="Catrice O."/>
            <person name="Chaidir N."/>
            <person name="Claudel C."/>
            <person name="Donnadieu C."/>
            <person name="Faraut T."/>
            <person name="Fievet G."/>
            <person name="Helmstetter N."/>
            <person name="King M."/>
            <person name="Knapp S.J."/>
            <person name="Lai Z."/>
            <person name="Le Paslier M.C."/>
            <person name="Lippi Y."/>
            <person name="Lorenzon L."/>
            <person name="Mandel J.R."/>
            <person name="Marage G."/>
            <person name="Marchand G."/>
            <person name="Marquand E."/>
            <person name="Bret-Mestries E."/>
            <person name="Morien E."/>
            <person name="Nambeesan S."/>
            <person name="Nguyen T."/>
            <person name="Pegot-Espagnet P."/>
            <person name="Pouilly N."/>
            <person name="Raftis F."/>
            <person name="Sallet E."/>
            <person name="Schiex T."/>
            <person name="Thomas J."/>
            <person name="Vandecasteele C."/>
            <person name="Vares D."/>
            <person name="Vear F."/>
            <person name="Vautrin S."/>
            <person name="Crespi M."/>
            <person name="Mangin B."/>
            <person name="Burke J.M."/>
            <person name="Salse J."/>
            <person name="Munos S."/>
            <person name="Vincourt P."/>
            <person name="Rieseberg L.H."/>
            <person name="Langlade N.B."/>
        </authorList>
    </citation>
    <scope>NUCLEOTIDE SEQUENCE [LARGE SCALE GENOMIC DNA]</scope>
    <source>
        <strain evidence="3">cv. SF193</strain>
        <tissue evidence="1">Leaves</tissue>
    </source>
</reference>
<reference evidence="1" key="3">
    <citation type="submission" date="2020-06" db="EMBL/GenBank/DDBJ databases">
        <title>Helianthus annuus Genome sequencing and assembly Release 2.</title>
        <authorList>
            <person name="Gouzy J."/>
            <person name="Langlade N."/>
            <person name="Munos S."/>
        </authorList>
    </citation>
    <scope>NUCLEOTIDE SEQUENCE</scope>
    <source>
        <tissue evidence="1">Leaves</tissue>
    </source>
</reference>
<dbReference type="Proteomes" id="UP000215914">
    <property type="component" value="Chromosome 1"/>
</dbReference>
<evidence type="ECO:0000313" key="3">
    <source>
        <dbReference type="Proteomes" id="UP000215914"/>
    </source>
</evidence>
<dbReference type="InParanoid" id="A0A251VS20"/>
<dbReference type="AlphaFoldDB" id="A0A251VS20"/>
<evidence type="ECO:0000313" key="1">
    <source>
        <dbReference type="EMBL" id="KAF5823153.1"/>
    </source>
</evidence>
<reference evidence="2" key="2">
    <citation type="submission" date="2017-02" db="EMBL/GenBank/DDBJ databases">
        <title>Sunflower complete genome.</title>
        <authorList>
            <person name="Langlade N."/>
            <person name="Munos S."/>
        </authorList>
    </citation>
    <scope>NUCLEOTIDE SEQUENCE [LARGE SCALE GENOMIC DNA]</scope>
    <source>
        <tissue evidence="2">Leaves</tissue>
    </source>
</reference>
<dbReference type="EMBL" id="MNCJ02000316">
    <property type="protein sequence ID" value="KAF5823153.1"/>
    <property type="molecule type" value="Genomic_DNA"/>
</dbReference>
<protein>
    <submittedName>
        <fullName evidence="2">Uncharacterized protein</fullName>
    </submittedName>
</protein>
<dbReference type="Gramene" id="mRNA:HanXRQr2_Chr01g0035241">
    <property type="protein sequence ID" value="CDS:HanXRQr2_Chr01g0035241.1"/>
    <property type="gene ID" value="HanXRQr2_Chr01g0035241"/>
</dbReference>
<keyword evidence="3" id="KW-1185">Reference proteome</keyword>
<organism evidence="2 3">
    <name type="scientific">Helianthus annuus</name>
    <name type="common">Common sunflower</name>
    <dbReference type="NCBI Taxonomy" id="4232"/>
    <lineage>
        <taxon>Eukaryota</taxon>
        <taxon>Viridiplantae</taxon>
        <taxon>Streptophyta</taxon>
        <taxon>Embryophyta</taxon>
        <taxon>Tracheophyta</taxon>
        <taxon>Spermatophyta</taxon>
        <taxon>Magnoliopsida</taxon>
        <taxon>eudicotyledons</taxon>
        <taxon>Gunneridae</taxon>
        <taxon>Pentapetalae</taxon>
        <taxon>asterids</taxon>
        <taxon>campanulids</taxon>
        <taxon>Asterales</taxon>
        <taxon>Asteraceae</taxon>
        <taxon>Asteroideae</taxon>
        <taxon>Heliantheae alliance</taxon>
        <taxon>Heliantheae</taxon>
        <taxon>Helianthus</taxon>
    </lineage>
</organism>
<dbReference type="EMBL" id="CM007890">
    <property type="protein sequence ID" value="OTG37852.1"/>
    <property type="molecule type" value="Genomic_DNA"/>
</dbReference>